<sequence>MAPAALLLLLLLLNVSACSGFGFRSCAQNYNDPGRMWCLNRGIVNISEVVRMFPENTTLINLSKNEIRAVPPGSFAHFAGLKHLDLNQNKLLFLRGEEFRGLHLMQFLNLSCNQISHIHSDTFKGLVSLNVLLLSQNNLSSVSGLLFNLLPAIQAVDLSFNALKSFSCEECGSSSTLKHLNVSVNHIREVNVSCFPALKYVKLSNNSELELQSDVFESNQQLRTLLLVSVKLEALMGLSPQTKRNLSHVSFSMLAEKSPWTICDVLRGMDHISKVDLKGSKLPQSNVSLLDCPTPTTLIFMEAKLGNVARLSSGRRSTGKLCLTNCGLKQISNSTFEGFAALKTLCLDKNAVVIEPDAFRGMTTLRSLNLDRNRIRDIDPRWFLPLKNLTQLSLMKNEITELEPSVFHALTQLEQLYLQFNLLKSLKNRTFSNLFKLQRLSLSLNLICFIQPGTFQDLKNLRFLDLSGNRLRRVTPYILSGLDTLVHLILYNNRLQFRSYESPFVQLTSLEYLEMRYQGPGGGIGDIGPDFFKGLQKLRCINIGNSVKMNIHADAFAPLTSLKILYIDGVVLKDINLTAVLFPLKSLSKLMLNMADLDTLPANLLPPNNSLRILQVSSNHIHTLNKELLDNLPGLVYFDISQNPLSCTCDNSWFKTWATNNAKTQVVYLYNLRCDNNRSSRHLWQFDDKACSYDQISLMLFITCSTTDVLLVFACLVWHTQGPALRLLLLMAKAKLRGRKKGAGAKFQYDAFISYNSRDEDWVMGQLVPNLERPAPGAQRLKLCLHHRDFRPGAAVLENIEAAIYGSRHTICVVTRSYLQSDWCSVEFQLASLRLLCDGSDVLLLVFLEEIPERCLSPYTRLRRIVHKKTYLLWPENPLEQEAFWVRLMDALRDREESKEAGEIGGEQRLAP</sequence>
<dbReference type="GO" id="GO:0005886">
    <property type="term" value="C:plasma membrane"/>
    <property type="evidence" value="ECO:0007669"/>
    <property type="project" value="TreeGrafter"/>
</dbReference>
<keyword evidence="17" id="KW-1185">Reference proteome</keyword>
<dbReference type="InterPro" id="IPR035897">
    <property type="entry name" value="Toll_tir_struct_dom_sf"/>
</dbReference>
<feature type="signal peptide" evidence="14">
    <location>
        <begin position="1"/>
        <end position="20"/>
    </location>
</feature>
<dbReference type="FunFam" id="3.80.10.10:FF:001164">
    <property type="entry name" value="GH01279p"/>
    <property type="match status" value="2"/>
</dbReference>
<dbReference type="Gene3D" id="3.40.50.10140">
    <property type="entry name" value="Toll/interleukin-1 receptor homology (TIR) domain"/>
    <property type="match status" value="1"/>
</dbReference>
<dbReference type="SUPFAM" id="SSF52058">
    <property type="entry name" value="L domain-like"/>
    <property type="match status" value="2"/>
</dbReference>
<dbReference type="InterPro" id="IPR001611">
    <property type="entry name" value="Leu-rich_rpt"/>
</dbReference>
<dbReference type="InterPro" id="IPR003591">
    <property type="entry name" value="Leu-rich_rpt_typical-subtyp"/>
</dbReference>
<dbReference type="GeneTree" id="ENSGT00940000164586"/>
<keyword evidence="10" id="KW-0472">Membrane</keyword>
<feature type="chain" id="PRO_5018528456" evidence="14">
    <location>
        <begin position="21"/>
        <end position="912"/>
    </location>
</feature>
<keyword evidence="3" id="KW-0399">Innate immunity</keyword>
<dbReference type="GO" id="GO:0006954">
    <property type="term" value="P:inflammatory response"/>
    <property type="evidence" value="ECO:0007669"/>
    <property type="project" value="UniProtKB-KW"/>
</dbReference>
<evidence type="ECO:0000256" key="14">
    <source>
        <dbReference type="SAM" id="SignalP"/>
    </source>
</evidence>
<evidence type="ECO:0000256" key="2">
    <source>
        <dbReference type="ARBA" id="ARBA00009634"/>
    </source>
</evidence>
<proteinExistence type="inferred from homology"/>
<evidence type="ECO:0000256" key="9">
    <source>
        <dbReference type="ARBA" id="ARBA00022989"/>
    </source>
</evidence>
<dbReference type="InterPro" id="IPR032675">
    <property type="entry name" value="LRR_dom_sf"/>
</dbReference>
<evidence type="ECO:0000313" key="16">
    <source>
        <dbReference type="Ensembl" id="ENSFHEP00000001178.1"/>
    </source>
</evidence>
<keyword evidence="11" id="KW-0675">Receptor</keyword>
<evidence type="ECO:0000256" key="6">
    <source>
        <dbReference type="ARBA" id="ARBA00022729"/>
    </source>
</evidence>
<evidence type="ECO:0000256" key="1">
    <source>
        <dbReference type="ARBA" id="ARBA00004479"/>
    </source>
</evidence>
<keyword evidence="4" id="KW-0433">Leucine-rich repeat</keyword>
<evidence type="ECO:0000256" key="11">
    <source>
        <dbReference type="ARBA" id="ARBA00023170"/>
    </source>
</evidence>
<dbReference type="Pfam" id="PF01582">
    <property type="entry name" value="TIR"/>
    <property type="match status" value="1"/>
</dbReference>
<dbReference type="GO" id="GO:0038023">
    <property type="term" value="F:signaling receptor activity"/>
    <property type="evidence" value="ECO:0007669"/>
    <property type="project" value="TreeGrafter"/>
</dbReference>
<evidence type="ECO:0000256" key="5">
    <source>
        <dbReference type="ARBA" id="ARBA00022692"/>
    </source>
</evidence>
<dbReference type="AlphaFoldDB" id="A0A3Q2SPY5"/>
<feature type="domain" description="TIR" evidence="15">
    <location>
        <begin position="747"/>
        <end position="892"/>
    </location>
</feature>
<dbReference type="Gene3D" id="3.80.10.10">
    <property type="entry name" value="Ribonuclease Inhibitor"/>
    <property type="match status" value="3"/>
</dbReference>
<dbReference type="GO" id="GO:0007165">
    <property type="term" value="P:signal transduction"/>
    <property type="evidence" value="ECO:0007669"/>
    <property type="project" value="InterPro"/>
</dbReference>
<evidence type="ECO:0000256" key="4">
    <source>
        <dbReference type="ARBA" id="ARBA00022614"/>
    </source>
</evidence>
<evidence type="ECO:0000256" key="12">
    <source>
        <dbReference type="ARBA" id="ARBA00023180"/>
    </source>
</evidence>
<dbReference type="PANTHER" id="PTHR24365">
    <property type="entry name" value="TOLL-LIKE RECEPTOR"/>
    <property type="match status" value="1"/>
</dbReference>
<dbReference type="GO" id="GO:0045087">
    <property type="term" value="P:innate immune response"/>
    <property type="evidence" value="ECO:0007669"/>
    <property type="project" value="UniProtKB-KW"/>
</dbReference>
<dbReference type="PROSITE" id="PS51450">
    <property type="entry name" value="LRR"/>
    <property type="match status" value="3"/>
</dbReference>
<evidence type="ECO:0000256" key="10">
    <source>
        <dbReference type="ARBA" id="ARBA00023136"/>
    </source>
</evidence>
<comment type="subcellular location">
    <subcellularLocation>
        <location evidence="1">Membrane</location>
        <topology evidence="1">Single-pass type I membrane protein</topology>
    </subcellularLocation>
</comment>
<dbReference type="SUPFAM" id="SSF52200">
    <property type="entry name" value="Toll/Interleukin receptor TIR domain"/>
    <property type="match status" value="1"/>
</dbReference>
<dbReference type="SMART" id="SM00369">
    <property type="entry name" value="LRR_TYP"/>
    <property type="match status" value="12"/>
</dbReference>
<accession>A0A3Q2SPY5</accession>
<reference evidence="16" key="1">
    <citation type="submission" date="2025-08" db="UniProtKB">
        <authorList>
            <consortium name="Ensembl"/>
        </authorList>
    </citation>
    <scope>IDENTIFICATION</scope>
</reference>
<keyword evidence="7" id="KW-0677">Repeat</keyword>
<dbReference type="STRING" id="8078.ENSFHEP00000001178"/>
<keyword evidence="12" id="KW-0325">Glycoprotein</keyword>
<reference evidence="16" key="2">
    <citation type="submission" date="2025-09" db="UniProtKB">
        <authorList>
            <consortium name="Ensembl"/>
        </authorList>
    </citation>
    <scope>IDENTIFICATION</scope>
</reference>
<evidence type="ECO:0000259" key="15">
    <source>
        <dbReference type="PROSITE" id="PS50104"/>
    </source>
</evidence>
<keyword evidence="8" id="KW-0391">Immunity</keyword>
<evidence type="ECO:0000256" key="7">
    <source>
        <dbReference type="ARBA" id="ARBA00022737"/>
    </source>
</evidence>
<dbReference type="PANTHER" id="PTHR24365:SF530">
    <property type="entry name" value="MSTPROX-RELATED"/>
    <property type="match status" value="1"/>
</dbReference>
<dbReference type="SMART" id="SM00365">
    <property type="entry name" value="LRR_SD22"/>
    <property type="match status" value="5"/>
</dbReference>
<evidence type="ECO:0000256" key="13">
    <source>
        <dbReference type="ARBA" id="ARBA00023198"/>
    </source>
</evidence>
<keyword evidence="9" id="KW-1133">Transmembrane helix</keyword>
<dbReference type="Pfam" id="PF00560">
    <property type="entry name" value="LRR_1"/>
    <property type="match status" value="1"/>
</dbReference>
<dbReference type="PROSITE" id="PS50104">
    <property type="entry name" value="TIR"/>
    <property type="match status" value="1"/>
</dbReference>
<dbReference type="FunFam" id="3.40.50.10140:FF:000001">
    <property type="entry name" value="Toll-like receptor 2"/>
    <property type="match status" value="1"/>
</dbReference>
<dbReference type="Pfam" id="PF13855">
    <property type="entry name" value="LRR_8"/>
    <property type="match status" value="2"/>
</dbReference>
<keyword evidence="6 14" id="KW-0732">Signal</keyword>
<comment type="similarity">
    <text evidence="2">Belongs to the Toll-like receptor family.</text>
</comment>
<keyword evidence="5" id="KW-0812">Transmembrane</keyword>
<organism evidence="16 17">
    <name type="scientific">Fundulus heteroclitus</name>
    <name type="common">Killifish</name>
    <name type="synonym">Mummichog</name>
    <dbReference type="NCBI Taxonomy" id="8078"/>
    <lineage>
        <taxon>Eukaryota</taxon>
        <taxon>Metazoa</taxon>
        <taxon>Chordata</taxon>
        <taxon>Craniata</taxon>
        <taxon>Vertebrata</taxon>
        <taxon>Euteleostomi</taxon>
        <taxon>Actinopterygii</taxon>
        <taxon>Neopterygii</taxon>
        <taxon>Teleostei</taxon>
        <taxon>Neoteleostei</taxon>
        <taxon>Acanthomorphata</taxon>
        <taxon>Ovalentaria</taxon>
        <taxon>Atherinomorphae</taxon>
        <taxon>Cyprinodontiformes</taxon>
        <taxon>Fundulidae</taxon>
        <taxon>Fundulus</taxon>
    </lineage>
</organism>
<evidence type="ECO:0000256" key="3">
    <source>
        <dbReference type="ARBA" id="ARBA00022588"/>
    </source>
</evidence>
<dbReference type="Proteomes" id="UP000265000">
    <property type="component" value="Unplaced"/>
</dbReference>
<protein>
    <submittedName>
        <fullName evidence="16">Toll-like receptor 13</fullName>
    </submittedName>
</protein>
<dbReference type="Ensembl" id="ENSFHET00000014315.1">
    <property type="protein sequence ID" value="ENSFHEP00000001178.1"/>
    <property type="gene ID" value="ENSFHEG00000001929.1"/>
</dbReference>
<evidence type="ECO:0000256" key="8">
    <source>
        <dbReference type="ARBA" id="ARBA00022859"/>
    </source>
</evidence>
<dbReference type="SMART" id="SM00255">
    <property type="entry name" value="TIR"/>
    <property type="match status" value="1"/>
</dbReference>
<evidence type="ECO:0000313" key="17">
    <source>
        <dbReference type="Proteomes" id="UP000265000"/>
    </source>
</evidence>
<dbReference type="InterPro" id="IPR000157">
    <property type="entry name" value="TIR_dom"/>
</dbReference>
<name>A0A3Q2SPY5_FUNHE</name>
<keyword evidence="13" id="KW-0395">Inflammatory response</keyword>